<evidence type="ECO:0000256" key="1">
    <source>
        <dbReference type="ARBA" id="ARBA00005213"/>
    </source>
</evidence>
<dbReference type="Proteomes" id="UP000309848">
    <property type="component" value="Unassembled WGS sequence"/>
</dbReference>
<dbReference type="EC" id="3.5.3.6" evidence="2"/>
<evidence type="ECO:0000256" key="3">
    <source>
        <dbReference type="ARBA" id="ARBA00049429"/>
    </source>
</evidence>
<dbReference type="EMBL" id="SRXU01000002">
    <property type="protein sequence ID" value="TGX44368.1"/>
    <property type="molecule type" value="Genomic_DNA"/>
</dbReference>
<dbReference type="SUPFAM" id="SSF55909">
    <property type="entry name" value="Pentein"/>
    <property type="match status" value="1"/>
</dbReference>
<organism evidence="4 5">
    <name type="scientific">Sphingomonas naasensis</name>
    <dbReference type="NCBI Taxonomy" id="1344951"/>
    <lineage>
        <taxon>Bacteria</taxon>
        <taxon>Pseudomonadati</taxon>
        <taxon>Pseudomonadota</taxon>
        <taxon>Alphaproteobacteria</taxon>
        <taxon>Sphingomonadales</taxon>
        <taxon>Sphingomonadaceae</taxon>
        <taxon>Sphingomonas</taxon>
    </lineage>
</organism>
<comment type="pathway">
    <text evidence="1">Amino-acid degradation; L-arginine degradation via ADI pathway; carbamoyl phosphate from L-arginine: step 1/2.</text>
</comment>
<gene>
    <name evidence="4" type="ORF">E5A74_06105</name>
</gene>
<dbReference type="Gene3D" id="3.75.10.10">
    <property type="entry name" value="L-arginine/glycine Amidinotransferase, Chain A"/>
    <property type="match status" value="1"/>
</dbReference>
<protein>
    <recommendedName>
        <fullName evidence="2">arginine deiminase</fullName>
        <ecNumber evidence="2">3.5.3.6</ecNumber>
    </recommendedName>
</protein>
<dbReference type="RefSeq" id="WP_135983382.1">
    <property type="nucleotide sequence ID" value="NZ_JAASQM010000002.1"/>
</dbReference>
<accession>A0A4S1WM54</accession>
<dbReference type="GO" id="GO:0019546">
    <property type="term" value="P:L-arginine deiminase pathway"/>
    <property type="evidence" value="ECO:0007669"/>
    <property type="project" value="TreeGrafter"/>
</dbReference>
<comment type="caution">
    <text evidence="4">The sequence shown here is derived from an EMBL/GenBank/DDBJ whole genome shotgun (WGS) entry which is preliminary data.</text>
</comment>
<dbReference type="Pfam" id="PF19420">
    <property type="entry name" value="DDAH_eukar"/>
    <property type="match status" value="1"/>
</dbReference>
<reference evidence="4 5" key="1">
    <citation type="submission" date="2019-04" db="EMBL/GenBank/DDBJ databases">
        <title>Sphingomonas psychrotolerans sp. nov., isolated from soil in the Tianshan Mountains, Xinjiang, China.</title>
        <authorList>
            <person name="Luo Y."/>
            <person name="Sheng H."/>
        </authorList>
    </citation>
    <scope>NUCLEOTIDE SEQUENCE [LARGE SCALE GENOMIC DNA]</scope>
    <source>
        <strain evidence="4 5">KIS18-15</strain>
    </source>
</reference>
<evidence type="ECO:0000313" key="4">
    <source>
        <dbReference type="EMBL" id="TGX44368.1"/>
    </source>
</evidence>
<dbReference type="OrthoDB" id="9807502at2"/>
<dbReference type="PANTHER" id="PTHR47271:SF2">
    <property type="entry name" value="ARGININE DEIMINASE"/>
    <property type="match status" value="1"/>
</dbReference>
<sequence>MKLAFSENPGDARAIVRSDFRGVFSESHALTDVILARPDFLAPVPCCSVTRESIRGGFESDRGRALAQHRALQRTLETRGVRCHVMPGVAEAPDLVFTRDAAVSTPWGLVALKPALPHRRVELEYLLATARALDAKPVLRVVEGTIEGGDVAIIRPGLVVIGVSGERTDAKGASALAGLFTGFGWEALLVPFDPHFLHLDTIFCMVDEHTALACVDVLDDGFADAMEARGVRLLPVTYKEARHLGCNILSIDGRTIVTVAGQDRIARLLADSGFEPVPVDISEFTACGGGIHCLTMPLARLFSPARLAPSRADGMDKIVA</sequence>
<dbReference type="GO" id="GO:0016990">
    <property type="term" value="F:arginine deiminase activity"/>
    <property type="evidence" value="ECO:0007669"/>
    <property type="project" value="UniProtKB-EC"/>
</dbReference>
<comment type="catalytic activity">
    <reaction evidence="3">
        <text>L-arginine + H2O = L-citrulline + NH4(+)</text>
        <dbReference type="Rhea" id="RHEA:19597"/>
        <dbReference type="ChEBI" id="CHEBI:15377"/>
        <dbReference type="ChEBI" id="CHEBI:28938"/>
        <dbReference type="ChEBI" id="CHEBI:32682"/>
        <dbReference type="ChEBI" id="CHEBI:57743"/>
        <dbReference type="EC" id="3.5.3.6"/>
    </reaction>
</comment>
<keyword evidence="5" id="KW-1185">Reference proteome</keyword>
<name>A0A4S1WM54_9SPHN</name>
<dbReference type="AlphaFoldDB" id="A0A4S1WM54"/>
<evidence type="ECO:0000313" key="5">
    <source>
        <dbReference type="Proteomes" id="UP000309848"/>
    </source>
</evidence>
<proteinExistence type="predicted"/>
<evidence type="ECO:0000256" key="2">
    <source>
        <dbReference type="ARBA" id="ARBA00012171"/>
    </source>
</evidence>
<dbReference type="PANTHER" id="PTHR47271">
    <property type="entry name" value="ARGININE DEIMINASE"/>
    <property type="match status" value="1"/>
</dbReference>